<keyword evidence="2" id="KW-0560">Oxidoreductase</keyword>
<evidence type="ECO:0000313" key="4">
    <source>
        <dbReference type="EMBL" id="KAG4420981.1"/>
    </source>
</evidence>
<feature type="domain" description="NmrA-like" evidence="3">
    <location>
        <begin position="5"/>
        <end position="234"/>
    </location>
</feature>
<gene>
    <name evidence="4" type="ORF">IFR04_005850</name>
</gene>
<dbReference type="Gene3D" id="3.90.25.10">
    <property type="entry name" value="UDP-galactose 4-epimerase, domain 1"/>
    <property type="match status" value="1"/>
</dbReference>
<dbReference type="InterPro" id="IPR051609">
    <property type="entry name" value="NmrA/Isoflavone_reductase-like"/>
</dbReference>
<evidence type="ECO:0000256" key="2">
    <source>
        <dbReference type="ARBA" id="ARBA00023002"/>
    </source>
</evidence>
<dbReference type="Gene3D" id="3.40.50.720">
    <property type="entry name" value="NAD(P)-binding Rossmann-like Domain"/>
    <property type="match status" value="1"/>
</dbReference>
<organism evidence="4 5">
    <name type="scientific">Cadophora malorum</name>
    <dbReference type="NCBI Taxonomy" id="108018"/>
    <lineage>
        <taxon>Eukaryota</taxon>
        <taxon>Fungi</taxon>
        <taxon>Dikarya</taxon>
        <taxon>Ascomycota</taxon>
        <taxon>Pezizomycotina</taxon>
        <taxon>Leotiomycetes</taxon>
        <taxon>Helotiales</taxon>
        <taxon>Ploettnerulaceae</taxon>
        <taxon>Cadophora</taxon>
    </lineage>
</organism>
<dbReference type="PANTHER" id="PTHR47706">
    <property type="entry name" value="NMRA-LIKE FAMILY PROTEIN"/>
    <property type="match status" value="1"/>
</dbReference>
<evidence type="ECO:0000313" key="5">
    <source>
        <dbReference type="Proteomes" id="UP000664132"/>
    </source>
</evidence>
<dbReference type="SUPFAM" id="SSF51735">
    <property type="entry name" value="NAD(P)-binding Rossmann-fold domains"/>
    <property type="match status" value="1"/>
</dbReference>
<dbReference type="InterPro" id="IPR036291">
    <property type="entry name" value="NAD(P)-bd_dom_sf"/>
</dbReference>
<evidence type="ECO:0000256" key="1">
    <source>
        <dbReference type="ARBA" id="ARBA00022857"/>
    </source>
</evidence>
<dbReference type="Proteomes" id="UP000664132">
    <property type="component" value="Unassembled WGS sequence"/>
</dbReference>
<evidence type="ECO:0000259" key="3">
    <source>
        <dbReference type="Pfam" id="PF05368"/>
    </source>
</evidence>
<dbReference type="EMBL" id="JAFJYH010000073">
    <property type="protein sequence ID" value="KAG4420981.1"/>
    <property type="molecule type" value="Genomic_DNA"/>
</dbReference>
<keyword evidence="1" id="KW-0521">NADP</keyword>
<dbReference type="InterPro" id="IPR008030">
    <property type="entry name" value="NmrA-like"/>
</dbReference>
<accession>A0A8H7TLA5</accession>
<dbReference type="PANTHER" id="PTHR47706:SF1">
    <property type="entry name" value="CIPA-LIKE, PUTATIVE (AFU_ORTHOLOGUE AFUA_1G12460)-RELATED"/>
    <property type="match status" value="1"/>
</dbReference>
<name>A0A8H7TLA5_9HELO</name>
<dbReference type="InterPro" id="IPR045312">
    <property type="entry name" value="PCBER-like"/>
</dbReference>
<dbReference type="CDD" id="cd05259">
    <property type="entry name" value="PCBER_SDR_a"/>
    <property type="match status" value="1"/>
</dbReference>
<reference evidence="4" key="1">
    <citation type="submission" date="2021-02" db="EMBL/GenBank/DDBJ databases">
        <title>Genome sequence Cadophora malorum strain M34.</title>
        <authorList>
            <person name="Stefanovic E."/>
            <person name="Vu D."/>
            <person name="Scully C."/>
            <person name="Dijksterhuis J."/>
            <person name="Roader J."/>
            <person name="Houbraken J."/>
        </authorList>
    </citation>
    <scope>NUCLEOTIDE SEQUENCE</scope>
    <source>
        <strain evidence="4">M34</strain>
    </source>
</reference>
<sequence>MSSIKNVVLAGASGNLGPAILKALLDSSKFNVTVLTRHESKATFPSAAKVVRVDYSSLDSLKSAFQGQDAIVSTLSALALSDQTRMIDAAIAAKVQRFIPSEFGSDLQNPKARALPVFAGKVEVQNYLVEKVKSSPDFSYTIIRNGFFLDWGLQVGFILNTKDFKPTIYGSGDQEFSSTSLPAVGQAVVGVLSKAAETANKVVYVEEIALTQNKILAMAKKLTPGKTWEPVQGDLDAMKAASDARLQKGLFDDETFIPYIFMAGFGEGYGGKVQKVDNELLGVKRATEADVEAILKTVIQG</sequence>
<dbReference type="AlphaFoldDB" id="A0A8H7TLA5"/>
<proteinExistence type="predicted"/>
<keyword evidence="5" id="KW-1185">Reference proteome</keyword>
<dbReference type="OrthoDB" id="9974981at2759"/>
<dbReference type="Pfam" id="PF05368">
    <property type="entry name" value="NmrA"/>
    <property type="match status" value="1"/>
</dbReference>
<dbReference type="GO" id="GO:0016491">
    <property type="term" value="F:oxidoreductase activity"/>
    <property type="evidence" value="ECO:0007669"/>
    <property type="project" value="UniProtKB-KW"/>
</dbReference>
<protein>
    <recommendedName>
        <fullName evidence="3">NmrA-like domain-containing protein</fullName>
    </recommendedName>
</protein>
<comment type="caution">
    <text evidence="4">The sequence shown here is derived from an EMBL/GenBank/DDBJ whole genome shotgun (WGS) entry which is preliminary data.</text>
</comment>